<feature type="domain" description="Glycosyl transferase family 1" evidence="1">
    <location>
        <begin position="194"/>
        <end position="351"/>
    </location>
</feature>
<evidence type="ECO:0008006" key="4">
    <source>
        <dbReference type="Google" id="ProtNLM"/>
    </source>
</evidence>
<protein>
    <recommendedName>
        <fullName evidence="4">Glycosyltransferase subfamily 4-like N-terminal domain-containing protein</fullName>
    </recommendedName>
</protein>
<evidence type="ECO:0000259" key="1">
    <source>
        <dbReference type="Pfam" id="PF00534"/>
    </source>
</evidence>
<dbReference type="PANTHER" id="PTHR45947:SF3">
    <property type="entry name" value="SULFOQUINOVOSYL TRANSFERASE SQD2"/>
    <property type="match status" value="1"/>
</dbReference>
<evidence type="ECO:0000259" key="2">
    <source>
        <dbReference type="Pfam" id="PF13439"/>
    </source>
</evidence>
<dbReference type="CDD" id="cd03801">
    <property type="entry name" value="GT4_PimA-like"/>
    <property type="match status" value="1"/>
</dbReference>
<dbReference type="InterPro" id="IPR001296">
    <property type="entry name" value="Glyco_trans_1"/>
</dbReference>
<dbReference type="InterPro" id="IPR028098">
    <property type="entry name" value="Glyco_trans_4-like_N"/>
</dbReference>
<dbReference type="Pfam" id="PF00534">
    <property type="entry name" value="Glycos_transf_1"/>
    <property type="match status" value="1"/>
</dbReference>
<gene>
    <name evidence="3" type="ORF">METZ01_LOCUS145153</name>
</gene>
<dbReference type="EMBL" id="UINC01022516">
    <property type="protein sequence ID" value="SVA92299.1"/>
    <property type="molecule type" value="Genomic_DNA"/>
</dbReference>
<dbReference type="AlphaFoldDB" id="A0A381ZSX5"/>
<accession>A0A381ZSX5</accession>
<proteinExistence type="predicted"/>
<name>A0A381ZSX5_9ZZZZ</name>
<dbReference type="SUPFAM" id="SSF53756">
    <property type="entry name" value="UDP-Glycosyltransferase/glycogen phosphorylase"/>
    <property type="match status" value="1"/>
</dbReference>
<organism evidence="3">
    <name type="scientific">marine metagenome</name>
    <dbReference type="NCBI Taxonomy" id="408172"/>
    <lineage>
        <taxon>unclassified sequences</taxon>
        <taxon>metagenomes</taxon>
        <taxon>ecological metagenomes</taxon>
    </lineage>
</organism>
<dbReference type="InterPro" id="IPR050194">
    <property type="entry name" value="Glycosyltransferase_grp1"/>
</dbReference>
<dbReference type="GO" id="GO:0016757">
    <property type="term" value="F:glycosyltransferase activity"/>
    <property type="evidence" value="ECO:0007669"/>
    <property type="project" value="InterPro"/>
</dbReference>
<feature type="domain" description="Glycosyltransferase subfamily 4-like N-terminal" evidence="2">
    <location>
        <begin position="34"/>
        <end position="188"/>
    </location>
</feature>
<dbReference type="Pfam" id="PF13439">
    <property type="entry name" value="Glyco_transf_4"/>
    <property type="match status" value="1"/>
</dbReference>
<reference evidence="3" key="1">
    <citation type="submission" date="2018-05" db="EMBL/GenBank/DDBJ databases">
        <authorList>
            <person name="Lanie J.A."/>
            <person name="Ng W.-L."/>
            <person name="Kazmierczak K.M."/>
            <person name="Andrzejewski T.M."/>
            <person name="Davidsen T.M."/>
            <person name="Wayne K.J."/>
            <person name="Tettelin H."/>
            <person name="Glass J.I."/>
            <person name="Rusch D."/>
            <person name="Podicherti R."/>
            <person name="Tsui H.-C.T."/>
            <person name="Winkler M.E."/>
        </authorList>
    </citation>
    <scope>NUCLEOTIDE SEQUENCE</scope>
</reference>
<dbReference type="PANTHER" id="PTHR45947">
    <property type="entry name" value="SULFOQUINOVOSYL TRANSFERASE SQD2"/>
    <property type="match status" value="1"/>
</dbReference>
<dbReference type="Gene3D" id="3.40.50.2000">
    <property type="entry name" value="Glycogen Phosphorylase B"/>
    <property type="match status" value="2"/>
</dbReference>
<evidence type="ECO:0000313" key="3">
    <source>
        <dbReference type="EMBL" id="SVA92299.1"/>
    </source>
</evidence>
<sequence length="381" mass="42727">MLRYAVIADGSLRIAHAKGEVKKRYWNPGDIFDEVHVITLADDDIDPDLVQTVAGRAQLFVHPVGRPQPGNLWELRRRVVEVMSQIGPNVIRGHGPFLQGYYATYAARTLQVPSFVSIHDDVSIYRRFWTYGEGYGKITLYQLGLKALGWEQFVYENADRLVPKYQAAARLLRKTRHRDKVQVIYNQIFLDHFTDQKPNLLPGERLKIINVGRQFDGKDQRPLIRALSNVDAELTLIGQGPLRESYVSTARESGVESRVTFVDRVDNADLPSIFAGHHLFAINIIQPGVCMPVMEAMALGYPIVINEPRWGGEPEVCGPCADVVPGTAHGFTEALKRFIDNPHRVSEIGARSRATIPSFSGEKMEAQEKDLIMDLLGARSG</sequence>